<name>A0A4R6Y218_9HYPH</name>
<accession>A0A4R6Y218</accession>
<gene>
    <name evidence="1" type="ORF">DES43_14721</name>
</gene>
<evidence type="ECO:0000313" key="1">
    <source>
        <dbReference type="EMBL" id="TDR30275.1"/>
    </source>
</evidence>
<comment type="caution">
    <text evidence="1">The sequence shown here is derived from an EMBL/GenBank/DDBJ whole genome shotgun (WGS) entry which is preliminary data.</text>
</comment>
<reference evidence="1 2" key="1">
    <citation type="submission" date="2019-03" db="EMBL/GenBank/DDBJ databases">
        <title>Genomic Encyclopedia of Type Strains, Phase IV (KMG-IV): sequencing the most valuable type-strain genomes for metagenomic binning, comparative biology and taxonomic classification.</title>
        <authorList>
            <person name="Goeker M."/>
        </authorList>
    </citation>
    <scope>NUCLEOTIDE SEQUENCE [LARGE SCALE GENOMIC DNA]</scope>
    <source>
        <strain evidence="1 2">DSM 11603</strain>
    </source>
</reference>
<sequence length="148" mass="16142">MNEQIFTVMEFSGRGDAMFGGSAADWSLYTQEDGSNAFMSAADAQRRQLVKAYFPTKKEASEAGEAASQRKGLISALPVRRVDEIPYAQLRWIVGNMHVGTSDDDLKADIKGRAKSGMTENPDLLAQACAYALASHRANQGLVAHFRL</sequence>
<protein>
    <submittedName>
        <fullName evidence="1">Uncharacterized protein</fullName>
    </submittedName>
</protein>
<evidence type="ECO:0000313" key="2">
    <source>
        <dbReference type="Proteomes" id="UP000294958"/>
    </source>
</evidence>
<proteinExistence type="predicted"/>
<keyword evidence="2" id="KW-1185">Reference proteome</keyword>
<dbReference type="RefSeq" id="WP_133676216.1">
    <property type="nucleotide sequence ID" value="NZ_SNZF01000047.1"/>
</dbReference>
<organism evidence="1 2">
    <name type="scientific">Aquamicrobium defluvii</name>
    <dbReference type="NCBI Taxonomy" id="69279"/>
    <lineage>
        <taxon>Bacteria</taxon>
        <taxon>Pseudomonadati</taxon>
        <taxon>Pseudomonadota</taxon>
        <taxon>Alphaproteobacteria</taxon>
        <taxon>Hyphomicrobiales</taxon>
        <taxon>Phyllobacteriaceae</taxon>
        <taxon>Aquamicrobium</taxon>
    </lineage>
</organism>
<dbReference type="Proteomes" id="UP000294958">
    <property type="component" value="Unassembled WGS sequence"/>
</dbReference>
<dbReference type="EMBL" id="SNZF01000047">
    <property type="protein sequence ID" value="TDR30275.1"/>
    <property type="molecule type" value="Genomic_DNA"/>
</dbReference>
<dbReference type="AlphaFoldDB" id="A0A4R6Y218"/>
<dbReference type="OrthoDB" id="8391137at2"/>